<dbReference type="InterPro" id="IPR050103">
    <property type="entry name" value="Class-III_PLP-dep_AT"/>
</dbReference>
<dbReference type="InterPro" id="IPR049704">
    <property type="entry name" value="Aminotrans_3_PPA_site"/>
</dbReference>
<dbReference type="Gene3D" id="3.90.1150.10">
    <property type="entry name" value="Aspartate Aminotransferase, domain 1"/>
    <property type="match status" value="1"/>
</dbReference>
<dbReference type="GO" id="GO:0042802">
    <property type="term" value="F:identical protein binding"/>
    <property type="evidence" value="ECO:0007669"/>
    <property type="project" value="TreeGrafter"/>
</dbReference>
<comment type="pathway">
    <text evidence="6">Amino-acid biosynthesis.</text>
</comment>
<dbReference type="NCBIfam" id="NF002874">
    <property type="entry name" value="PRK03244.1"/>
    <property type="match status" value="1"/>
</dbReference>
<dbReference type="FunFam" id="3.40.640.10:FF:000004">
    <property type="entry name" value="Acetylornithine aminotransferase"/>
    <property type="match status" value="1"/>
</dbReference>
<dbReference type="GO" id="GO:0006526">
    <property type="term" value="P:L-arginine biosynthetic process"/>
    <property type="evidence" value="ECO:0007669"/>
    <property type="project" value="UniProtKB-ARBA"/>
</dbReference>
<evidence type="ECO:0000256" key="4">
    <source>
        <dbReference type="ARBA" id="ARBA00022679"/>
    </source>
</evidence>
<proteinExistence type="inferred from homology"/>
<dbReference type="PANTHER" id="PTHR11986:SF79">
    <property type="entry name" value="ACETYLORNITHINE AMINOTRANSFERASE, MITOCHONDRIAL"/>
    <property type="match status" value="1"/>
</dbReference>
<comment type="similarity">
    <text evidence="7">Belongs to the class-III pyridoxal-phosphate-dependent aminotransferase family.</text>
</comment>
<organism evidence="8 9">
    <name type="scientific">Trueperella bialowiezensis</name>
    <dbReference type="NCBI Taxonomy" id="312285"/>
    <lineage>
        <taxon>Bacteria</taxon>
        <taxon>Bacillati</taxon>
        <taxon>Actinomycetota</taxon>
        <taxon>Actinomycetes</taxon>
        <taxon>Actinomycetales</taxon>
        <taxon>Actinomycetaceae</taxon>
        <taxon>Trueperella</taxon>
    </lineage>
</organism>
<evidence type="ECO:0000313" key="8">
    <source>
        <dbReference type="EMBL" id="VEI14140.1"/>
    </source>
</evidence>
<evidence type="ECO:0000256" key="3">
    <source>
        <dbReference type="ARBA" id="ARBA00022605"/>
    </source>
</evidence>
<reference evidence="8 9" key="1">
    <citation type="submission" date="2018-12" db="EMBL/GenBank/DDBJ databases">
        <authorList>
            <consortium name="Pathogen Informatics"/>
        </authorList>
    </citation>
    <scope>NUCLEOTIDE SEQUENCE [LARGE SCALE GENOMIC DNA]</scope>
    <source>
        <strain evidence="8 9">NCTC13354</strain>
    </source>
</reference>
<dbReference type="SUPFAM" id="SSF53383">
    <property type="entry name" value="PLP-dependent transferases"/>
    <property type="match status" value="1"/>
</dbReference>
<dbReference type="PANTHER" id="PTHR11986">
    <property type="entry name" value="AMINOTRANSFERASE CLASS III"/>
    <property type="match status" value="1"/>
</dbReference>
<keyword evidence="3" id="KW-0028">Amino-acid biosynthesis</keyword>
<keyword evidence="2 8" id="KW-0032">Aminotransferase</keyword>
<accession>A0A3S5EW71</accession>
<keyword evidence="5 7" id="KW-0663">Pyridoxal phosphate</keyword>
<dbReference type="Proteomes" id="UP000269542">
    <property type="component" value="Chromosome"/>
</dbReference>
<dbReference type="InterPro" id="IPR004636">
    <property type="entry name" value="AcOrn/SuccOrn_fam"/>
</dbReference>
<evidence type="ECO:0000256" key="5">
    <source>
        <dbReference type="ARBA" id="ARBA00022898"/>
    </source>
</evidence>
<dbReference type="InterPro" id="IPR005814">
    <property type="entry name" value="Aminotrans_3"/>
</dbReference>
<evidence type="ECO:0000256" key="1">
    <source>
        <dbReference type="ARBA" id="ARBA00001933"/>
    </source>
</evidence>
<dbReference type="GO" id="GO:0003992">
    <property type="term" value="F:N2-acetyl-L-ornithine:2-oxoglutarate 5-aminotransferase activity"/>
    <property type="evidence" value="ECO:0007669"/>
    <property type="project" value="UniProtKB-EC"/>
</dbReference>
<keyword evidence="4 8" id="KW-0808">Transferase</keyword>
<dbReference type="Pfam" id="PF00202">
    <property type="entry name" value="Aminotran_3"/>
    <property type="match status" value="1"/>
</dbReference>
<dbReference type="GO" id="GO:0030170">
    <property type="term" value="F:pyridoxal phosphate binding"/>
    <property type="evidence" value="ECO:0007669"/>
    <property type="project" value="InterPro"/>
</dbReference>
<dbReference type="EMBL" id="LR134476">
    <property type="protein sequence ID" value="VEI14140.1"/>
    <property type="molecule type" value="Genomic_DNA"/>
</dbReference>
<evidence type="ECO:0000313" key="9">
    <source>
        <dbReference type="Proteomes" id="UP000269542"/>
    </source>
</evidence>
<dbReference type="CDD" id="cd00610">
    <property type="entry name" value="OAT_like"/>
    <property type="match status" value="1"/>
</dbReference>
<dbReference type="EC" id="2.6.1.11" evidence="8"/>
<dbReference type="KEGG" id="tbw:NCTC13354_01872"/>
<dbReference type="PROSITE" id="PS00600">
    <property type="entry name" value="AA_TRANSFER_CLASS_3"/>
    <property type="match status" value="1"/>
</dbReference>
<evidence type="ECO:0000256" key="2">
    <source>
        <dbReference type="ARBA" id="ARBA00022576"/>
    </source>
</evidence>
<dbReference type="InterPro" id="IPR015422">
    <property type="entry name" value="PyrdxlP-dep_Trfase_small"/>
</dbReference>
<dbReference type="AlphaFoldDB" id="A0A3S5EW71"/>
<dbReference type="NCBIfam" id="TIGR00707">
    <property type="entry name" value="argD"/>
    <property type="match status" value="1"/>
</dbReference>
<sequence>MTYKNFYSQAMMDAFGTPQLVIDRGEGVYVWDTDGKKYLDLLAGIAVNALGYGHPAITHALCEQAQKVTHTSNFFATVPQIELARTLQKMLSAEGYVGASARTFFCNSGAEANEAAIKIALMHKPRGRIIALTNGFHGRTLGSLAITHKPAIRQPFEPLPGNVTFIEPTTEALEAAFADDVAAVFLETIQGEAGVQPLRPEFMRRARGLADRYSALLVVDEIQTGIGRTGRWFAHSGVVKADIITLAKGLGGGVPIGAVVGIEKAGRLMSPGSHGSTFGGNPLACAAALAVVNEVKELLAHVSDTGAWLREQLEKAGFATRGAGLLIGISVDNAPQVQKELLERGVIVNAPNESTIRLAPPLIITRSDLEPFIRVLKEVA</sequence>
<comment type="cofactor">
    <cofactor evidence="1">
        <name>pyridoxal 5'-phosphate</name>
        <dbReference type="ChEBI" id="CHEBI:597326"/>
    </cofactor>
</comment>
<gene>
    <name evidence="8" type="primary">argD</name>
    <name evidence="8" type="ORF">NCTC13354_01872</name>
</gene>
<evidence type="ECO:0000256" key="7">
    <source>
        <dbReference type="RuleBase" id="RU003560"/>
    </source>
</evidence>
<dbReference type="InterPro" id="IPR015424">
    <property type="entry name" value="PyrdxlP-dep_Trfase"/>
</dbReference>
<protein>
    <submittedName>
        <fullName evidence="8">Acetylornithine aminotransferase</fullName>
        <ecNumber evidence="8">2.6.1.11</ecNumber>
    </submittedName>
</protein>
<evidence type="ECO:0000256" key="6">
    <source>
        <dbReference type="ARBA" id="ARBA00029440"/>
    </source>
</evidence>
<dbReference type="PIRSF" id="PIRSF000521">
    <property type="entry name" value="Transaminase_4ab_Lys_Orn"/>
    <property type="match status" value="1"/>
</dbReference>
<dbReference type="InterPro" id="IPR015421">
    <property type="entry name" value="PyrdxlP-dep_Trfase_major"/>
</dbReference>
<name>A0A3S5EW71_9ACTO</name>
<keyword evidence="9" id="KW-1185">Reference proteome</keyword>
<dbReference type="Gene3D" id="3.40.640.10">
    <property type="entry name" value="Type I PLP-dependent aspartate aminotransferase-like (Major domain)"/>
    <property type="match status" value="1"/>
</dbReference>